<dbReference type="CDD" id="cd02094">
    <property type="entry name" value="P-type_ATPase_Cu-like"/>
    <property type="match status" value="1"/>
</dbReference>
<dbReference type="Gene3D" id="2.70.150.10">
    <property type="entry name" value="Calcium-transporting ATPase, cytoplasmic transduction domain A"/>
    <property type="match status" value="1"/>
</dbReference>
<keyword evidence="13" id="KW-0677">Repeat</keyword>
<feature type="transmembrane region" description="Helical" evidence="28">
    <location>
        <begin position="435"/>
        <end position="457"/>
    </location>
</feature>
<dbReference type="FunFam" id="2.70.150.10:FF:000020">
    <property type="entry name" value="Copper-exporting P-type ATPase A"/>
    <property type="match status" value="1"/>
</dbReference>
<dbReference type="GO" id="GO:0016887">
    <property type="term" value="F:ATP hydrolysis activity"/>
    <property type="evidence" value="ECO:0007669"/>
    <property type="project" value="InterPro"/>
</dbReference>
<keyword evidence="10" id="KW-0597">Phosphoprotein</keyword>
<evidence type="ECO:0000256" key="6">
    <source>
        <dbReference type="ARBA" id="ARBA00022448"/>
    </source>
</evidence>
<dbReference type="AlphaFoldDB" id="A0A8H9YX27"/>
<feature type="transmembrane region" description="Helical" evidence="28">
    <location>
        <begin position="283"/>
        <end position="301"/>
    </location>
</feature>
<keyword evidence="22" id="KW-0406">Ion transport</keyword>
<dbReference type="InterPro" id="IPR006121">
    <property type="entry name" value="HMA_dom"/>
</dbReference>
<dbReference type="Pfam" id="PF00122">
    <property type="entry name" value="E1-E2_ATPase"/>
    <property type="match status" value="1"/>
</dbReference>
<evidence type="ECO:0000256" key="23">
    <source>
        <dbReference type="ARBA" id="ARBA00023136"/>
    </source>
</evidence>
<dbReference type="NCBIfam" id="TIGR01525">
    <property type="entry name" value="ATPase-IB_hvy"/>
    <property type="match status" value="1"/>
</dbReference>
<evidence type="ECO:0000256" key="17">
    <source>
        <dbReference type="ARBA" id="ARBA00022840"/>
    </source>
</evidence>
<dbReference type="InterPro" id="IPR023214">
    <property type="entry name" value="HAD_sf"/>
</dbReference>
<dbReference type="Pfam" id="PF00403">
    <property type="entry name" value="HMA"/>
    <property type="match status" value="2"/>
</dbReference>
<dbReference type="PROSITE" id="PS50846">
    <property type="entry name" value="HMA_2"/>
    <property type="match status" value="2"/>
</dbReference>
<dbReference type="PANTHER" id="PTHR43520">
    <property type="entry name" value="ATP7, ISOFORM B"/>
    <property type="match status" value="1"/>
</dbReference>
<evidence type="ECO:0000256" key="12">
    <source>
        <dbReference type="ARBA" id="ARBA00022723"/>
    </source>
</evidence>
<dbReference type="GO" id="GO:0005524">
    <property type="term" value="F:ATP binding"/>
    <property type="evidence" value="ECO:0007669"/>
    <property type="project" value="UniProtKB-UniRule"/>
</dbReference>
<dbReference type="SFLD" id="SFLDF00027">
    <property type="entry name" value="p-type_atpase"/>
    <property type="match status" value="1"/>
</dbReference>
<evidence type="ECO:0000256" key="1">
    <source>
        <dbReference type="ARBA" id="ARBA00004429"/>
    </source>
</evidence>
<feature type="transmembrane region" description="Helical" evidence="28">
    <location>
        <begin position="801"/>
        <end position="822"/>
    </location>
</feature>
<evidence type="ECO:0000256" key="2">
    <source>
        <dbReference type="ARBA" id="ARBA00004496"/>
    </source>
</evidence>
<evidence type="ECO:0000256" key="16">
    <source>
        <dbReference type="ARBA" id="ARBA00022796"/>
    </source>
</evidence>
<dbReference type="InterPro" id="IPR036163">
    <property type="entry name" value="HMA_dom_sf"/>
</dbReference>
<dbReference type="GO" id="GO:0005886">
    <property type="term" value="C:plasma membrane"/>
    <property type="evidence" value="ECO:0007669"/>
    <property type="project" value="UniProtKB-SubCell"/>
</dbReference>
<keyword evidence="20 28" id="KW-1133">Transmembrane helix</keyword>
<evidence type="ECO:0000256" key="10">
    <source>
        <dbReference type="ARBA" id="ARBA00022553"/>
    </source>
</evidence>
<dbReference type="InterPro" id="IPR044492">
    <property type="entry name" value="P_typ_ATPase_HD_dom"/>
</dbReference>
<dbReference type="SUPFAM" id="SSF56784">
    <property type="entry name" value="HAD-like"/>
    <property type="match status" value="1"/>
</dbReference>
<dbReference type="NCBIfam" id="NF007952">
    <property type="entry name" value="PRK10671.1"/>
    <property type="match status" value="1"/>
</dbReference>
<evidence type="ECO:0000259" key="29">
    <source>
        <dbReference type="PROSITE" id="PS50846"/>
    </source>
</evidence>
<dbReference type="FunFam" id="3.30.70.100:FF:000030">
    <property type="entry name" value="Copper-exporting P-type ATPase"/>
    <property type="match status" value="1"/>
</dbReference>
<gene>
    <name evidence="30" type="primary">copA</name>
    <name evidence="30" type="ORF">HU722_28395</name>
</gene>
<dbReference type="SFLD" id="SFLDG00002">
    <property type="entry name" value="C1.7:_P-type_atpase_like"/>
    <property type="match status" value="1"/>
</dbReference>
<keyword evidence="18" id="KW-0460">Magnesium</keyword>
<dbReference type="GO" id="GO:0005737">
    <property type="term" value="C:cytoplasm"/>
    <property type="evidence" value="ECO:0007669"/>
    <property type="project" value="UniProtKB-SubCell"/>
</dbReference>
<keyword evidence="17 28" id="KW-0067">ATP-binding</keyword>
<dbReference type="SUPFAM" id="SSF81653">
    <property type="entry name" value="Calcium ATPase, transduction domain A"/>
    <property type="match status" value="1"/>
</dbReference>
<dbReference type="PRINTS" id="PR00119">
    <property type="entry name" value="CATATPASE"/>
</dbReference>
<comment type="subcellular location">
    <subcellularLocation>
        <location evidence="1">Cell inner membrane</location>
        <topology evidence="1">Multi-pass membrane protein</topology>
    </subcellularLocation>
    <subcellularLocation>
        <location evidence="28">Cell membrane</location>
    </subcellularLocation>
    <subcellularLocation>
        <location evidence="2">Cytoplasm</location>
    </subcellularLocation>
</comment>
<evidence type="ECO:0000256" key="14">
    <source>
        <dbReference type="ARBA" id="ARBA00022741"/>
    </source>
</evidence>
<dbReference type="PROSITE" id="PS01047">
    <property type="entry name" value="HMA_1"/>
    <property type="match status" value="2"/>
</dbReference>
<dbReference type="GO" id="GO:0043682">
    <property type="term" value="F:P-type divalent copper transporter activity"/>
    <property type="evidence" value="ECO:0007669"/>
    <property type="project" value="TreeGrafter"/>
</dbReference>
<dbReference type="InterPro" id="IPR023298">
    <property type="entry name" value="ATPase_P-typ_TM_dom_sf"/>
</dbReference>
<keyword evidence="14 28" id="KW-0547">Nucleotide-binding</keyword>
<keyword evidence="11 28" id="KW-0812">Transmembrane</keyword>
<evidence type="ECO:0000256" key="13">
    <source>
        <dbReference type="ARBA" id="ARBA00022737"/>
    </source>
</evidence>
<proteinExistence type="inferred from homology"/>
<reference evidence="30" key="1">
    <citation type="journal article" date="2020" name="Microorganisms">
        <title>Reliable Identification of Environmental Pseudomonas Isolates Using the rpoD Gene.</title>
        <authorList>
            <consortium name="The Broad Institute Genome Sequencing Platform"/>
            <person name="Girard L."/>
            <person name="Lood C."/>
            <person name="Rokni-Zadeh H."/>
            <person name="van Noort V."/>
            <person name="Lavigne R."/>
            <person name="De Mot R."/>
        </authorList>
    </citation>
    <scope>NUCLEOTIDE SEQUENCE [LARGE SCALE GENOMIC DNA]</scope>
    <source>
        <strain evidence="30">SWRI145</strain>
    </source>
</reference>
<dbReference type="GO" id="GO:0005507">
    <property type="term" value="F:copper ion binding"/>
    <property type="evidence" value="ECO:0007669"/>
    <property type="project" value="TreeGrafter"/>
</dbReference>
<dbReference type="GO" id="GO:0140581">
    <property type="term" value="F:P-type monovalent copper transporter activity"/>
    <property type="evidence" value="ECO:0007669"/>
    <property type="project" value="UniProtKB-EC"/>
</dbReference>
<evidence type="ECO:0000256" key="24">
    <source>
        <dbReference type="ARBA" id="ARBA00029719"/>
    </source>
</evidence>
<evidence type="ECO:0000256" key="8">
    <source>
        <dbReference type="ARBA" id="ARBA00022490"/>
    </source>
</evidence>
<evidence type="ECO:0000256" key="18">
    <source>
        <dbReference type="ARBA" id="ARBA00022842"/>
    </source>
</evidence>
<keyword evidence="16" id="KW-0187">Copper transport</keyword>
<evidence type="ECO:0000256" key="19">
    <source>
        <dbReference type="ARBA" id="ARBA00022967"/>
    </source>
</evidence>
<dbReference type="EC" id="7.2.2.8" evidence="4"/>
<evidence type="ECO:0000256" key="9">
    <source>
        <dbReference type="ARBA" id="ARBA00022519"/>
    </source>
</evidence>
<feature type="transmembrane region" description="Helical" evidence="28">
    <location>
        <begin position="216"/>
        <end position="237"/>
    </location>
</feature>
<dbReference type="InterPro" id="IPR027256">
    <property type="entry name" value="P-typ_ATPase_IB"/>
</dbReference>
<dbReference type="InterPro" id="IPR023299">
    <property type="entry name" value="ATPase_P-typ_cyto_dom_N"/>
</dbReference>
<feature type="domain" description="HMA" evidence="29">
    <location>
        <begin position="3"/>
        <end position="64"/>
    </location>
</feature>
<evidence type="ECO:0000256" key="25">
    <source>
        <dbReference type="ARBA" id="ARBA00033239"/>
    </source>
</evidence>
<dbReference type="NCBIfam" id="TIGR01511">
    <property type="entry name" value="ATPase-IB1_Cu"/>
    <property type="match status" value="1"/>
</dbReference>
<keyword evidence="9" id="KW-0997">Cell inner membrane</keyword>
<dbReference type="SUPFAM" id="SSF81665">
    <property type="entry name" value="Calcium ATPase, transmembrane domain M"/>
    <property type="match status" value="1"/>
</dbReference>
<dbReference type="InterPro" id="IPR059000">
    <property type="entry name" value="ATPase_P-type_domA"/>
</dbReference>
<comment type="caution">
    <text evidence="30">The sequence shown here is derived from an EMBL/GenBank/DDBJ whole genome shotgun (WGS) entry which is preliminary data.</text>
</comment>
<evidence type="ECO:0000256" key="20">
    <source>
        <dbReference type="ARBA" id="ARBA00022989"/>
    </source>
</evidence>
<evidence type="ECO:0000256" key="15">
    <source>
        <dbReference type="ARBA" id="ARBA00022758"/>
    </source>
</evidence>
<dbReference type="PROSITE" id="PS00154">
    <property type="entry name" value="ATPASE_E1_E2"/>
    <property type="match status" value="1"/>
</dbReference>
<evidence type="ECO:0000256" key="27">
    <source>
        <dbReference type="ARBA" id="ARBA00080614"/>
    </source>
</evidence>
<sequence>MSHTINLTLDGLTCGHCVKRVKESLEQRPDVDHAEVTVEHAEVTGSASAEALIDTIKQAGYGAELSHPKANPLTESSISSEALTADTPELPAASDIDDSQQLLINGMSCASCVSRVQKALQAVPGVSQARVNLAERTALIMGSASATELVQAVEKAGYGAEAIEDEAERRERQQETALATMKRFRWQAIVALLVGIPVMVWGMLGDNMMVTAENRTLWLAIGVVTLGVMIFAGGHFYTSAWKSLKNRTATMDTLVALGTGAAWLYSMSVNVWPQWFPMEARHLYYEASAMIIGLINLGHMLEARARQRSSKALERLLDLTPPSARVVTEDGEKSLPLADVKPGMTLRLTTGDRVPVDGEITQGEAWLDEAMLTGEPIPQQKSAGDAVHAGTVVQDGSVLFRASAVGSHTTLSRIIRMVRQAQSSKPEIGQLADKISAIFVPVVVGIALFSAAIWYFFGPAPQIVYTLVIATTVLIIACPCALGLATPMSIISGVGRAAEFGVLVRDADALQRASTLDTLVFDKTGTLTEGRPQVVAVQTVNLADTDALRLAAALEQGSSHPLARAIIEKAGNATLPQVDNFRTLRGLGVSGDVENRAVLLGNQALLQENGIDTAALDDELNAQASLGATPVLLAVDGQAVALFAIRDPLRQDSVAALSRLHRAGYRLVMLTGDNPMTANAIAKEAGIDEVIAGVMPDGKADAIKTLQSQGRQVAMIGDGINDAPALAQADVGIAMGGGSDVAIETAAITLMRHSLMGVADALAISKATLRNMKQNLLGAFIYNAFGIPIAAGILWPLTGTLLNPVVAGAAMALSSITVVSNANRLLRFTPKD</sequence>
<feature type="transmembrane region" description="Helical" evidence="28">
    <location>
        <begin position="463"/>
        <end position="486"/>
    </location>
</feature>
<dbReference type="PROSITE" id="PS01229">
    <property type="entry name" value="COF_2"/>
    <property type="match status" value="1"/>
</dbReference>
<comment type="similarity">
    <text evidence="3 28">Belongs to the cation transport ATPase (P-type) (TC 3.A.3) family. Type IB subfamily.</text>
</comment>
<keyword evidence="15" id="KW-0688">Ribosomal frameshifting</keyword>
<dbReference type="NCBIfam" id="TIGR01494">
    <property type="entry name" value="ATPase_P-type"/>
    <property type="match status" value="1"/>
</dbReference>
<evidence type="ECO:0000256" key="11">
    <source>
        <dbReference type="ARBA" id="ARBA00022692"/>
    </source>
</evidence>
<dbReference type="GO" id="GO:0075523">
    <property type="term" value="P:viral translational frameshifting"/>
    <property type="evidence" value="ECO:0007669"/>
    <property type="project" value="UniProtKB-KW"/>
</dbReference>
<evidence type="ECO:0000256" key="3">
    <source>
        <dbReference type="ARBA" id="ARBA00006024"/>
    </source>
</evidence>
<dbReference type="InterPro" id="IPR001757">
    <property type="entry name" value="P_typ_ATPase"/>
</dbReference>
<dbReference type="InterPro" id="IPR008250">
    <property type="entry name" value="ATPase_P-typ_transduc_dom_A_sf"/>
</dbReference>
<feature type="transmembrane region" description="Helical" evidence="28">
    <location>
        <begin position="184"/>
        <end position="204"/>
    </location>
</feature>
<evidence type="ECO:0000256" key="7">
    <source>
        <dbReference type="ARBA" id="ARBA00022475"/>
    </source>
</evidence>
<keyword evidence="19" id="KW-1278">Translocase</keyword>
<evidence type="ECO:0000313" key="30">
    <source>
        <dbReference type="EMBL" id="MBC3295452.1"/>
    </source>
</evidence>
<organism evidence="30">
    <name type="scientific">Pseudomonas tritici</name>
    <dbReference type="NCBI Taxonomy" id="2745518"/>
    <lineage>
        <taxon>Bacteria</taxon>
        <taxon>Pseudomonadati</taxon>
        <taxon>Pseudomonadota</taxon>
        <taxon>Gammaproteobacteria</taxon>
        <taxon>Pseudomonadales</taxon>
        <taxon>Pseudomonadaceae</taxon>
        <taxon>Pseudomonas</taxon>
    </lineage>
</organism>
<evidence type="ECO:0000256" key="5">
    <source>
        <dbReference type="ARBA" id="ARBA00015102"/>
    </source>
</evidence>
<protein>
    <recommendedName>
        <fullName evidence="5">Copper-exporting P-type ATPase</fullName>
        <ecNumber evidence="4">7.2.2.8</ecNumber>
    </recommendedName>
    <alternativeName>
        <fullName evidence="24">Copper-exporting P-type ATPase A</fullName>
    </alternativeName>
    <alternativeName>
        <fullName evidence="25">Cu(+)-exporting ATPase</fullName>
    </alternativeName>
    <alternativeName>
        <fullName evidence="27">Soluble copper chaperone CopA(Z)</fullName>
    </alternativeName>
</protein>
<feature type="domain" description="HMA" evidence="29">
    <location>
        <begin position="98"/>
        <end position="161"/>
    </location>
</feature>
<evidence type="ECO:0000256" key="22">
    <source>
        <dbReference type="ARBA" id="ARBA00023065"/>
    </source>
</evidence>
<keyword evidence="23 28" id="KW-0472">Membrane</keyword>
<keyword evidence="7 28" id="KW-1003">Cell membrane</keyword>
<keyword evidence="21" id="KW-0186">Copper</keyword>
<name>A0A8H9YX27_9PSED</name>
<keyword evidence="12 28" id="KW-0479">Metal-binding</keyword>
<dbReference type="PRINTS" id="PR00943">
    <property type="entry name" value="CUATPASE"/>
</dbReference>
<accession>A0A8H9YX27</accession>
<evidence type="ECO:0000256" key="26">
    <source>
        <dbReference type="ARBA" id="ARBA00049289"/>
    </source>
</evidence>
<dbReference type="CDD" id="cd00371">
    <property type="entry name" value="HMA"/>
    <property type="match status" value="2"/>
</dbReference>
<dbReference type="FunFam" id="3.30.70.100:FF:000032">
    <property type="entry name" value="Copper-exporting P-type ATPase"/>
    <property type="match status" value="1"/>
</dbReference>
<dbReference type="Gene3D" id="3.40.50.1000">
    <property type="entry name" value="HAD superfamily/HAD-like"/>
    <property type="match status" value="1"/>
</dbReference>
<dbReference type="EMBL" id="JABWQF010000020">
    <property type="protein sequence ID" value="MBC3295452.1"/>
    <property type="molecule type" value="Genomic_DNA"/>
</dbReference>
<evidence type="ECO:0000256" key="4">
    <source>
        <dbReference type="ARBA" id="ARBA00012517"/>
    </source>
</evidence>
<keyword evidence="8" id="KW-0963">Cytoplasm</keyword>
<evidence type="ECO:0000256" key="21">
    <source>
        <dbReference type="ARBA" id="ARBA00023008"/>
    </source>
</evidence>
<evidence type="ECO:0000256" key="28">
    <source>
        <dbReference type="RuleBase" id="RU362081"/>
    </source>
</evidence>
<dbReference type="Pfam" id="PF00702">
    <property type="entry name" value="Hydrolase"/>
    <property type="match status" value="1"/>
</dbReference>
<dbReference type="InterPro" id="IPR036412">
    <property type="entry name" value="HAD-like_sf"/>
</dbReference>
<dbReference type="PANTHER" id="PTHR43520:SF6">
    <property type="entry name" value="COPPER-EXPORTING P-TYPE ATPASE"/>
    <property type="match status" value="1"/>
</dbReference>
<comment type="catalytic activity">
    <reaction evidence="26">
        <text>Cu(+)(in) + ATP + H2O = Cu(+)(out) + ADP + phosphate + H(+)</text>
        <dbReference type="Rhea" id="RHEA:25792"/>
        <dbReference type="ChEBI" id="CHEBI:15377"/>
        <dbReference type="ChEBI" id="CHEBI:15378"/>
        <dbReference type="ChEBI" id="CHEBI:30616"/>
        <dbReference type="ChEBI" id="CHEBI:43474"/>
        <dbReference type="ChEBI" id="CHEBI:49552"/>
        <dbReference type="ChEBI" id="CHEBI:456216"/>
        <dbReference type="EC" id="7.2.2.8"/>
    </reaction>
</comment>
<dbReference type="Gene3D" id="3.30.70.100">
    <property type="match status" value="2"/>
</dbReference>
<dbReference type="SFLD" id="SFLDS00003">
    <property type="entry name" value="Haloacid_Dehalogenase"/>
    <property type="match status" value="1"/>
</dbReference>
<feature type="transmembrane region" description="Helical" evidence="28">
    <location>
        <begin position="776"/>
        <end position="795"/>
    </location>
</feature>
<dbReference type="InterPro" id="IPR018303">
    <property type="entry name" value="ATPase_P-typ_P_site"/>
</dbReference>
<dbReference type="InterPro" id="IPR017969">
    <property type="entry name" value="Heavy-metal-associated_CS"/>
</dbReference>
<dbReference type="SUPFAM" id="SSF55008">
    <property type="entry name" value="HMA, heavy metal-associated domain"/>
    <property type="match status" value="2"/>
</dbReference>
<dbReference type="GO" id="GO:0055070">
    <property type="term" value="P:copper ion homeostasis"/>
    <property type="evidence" value="ECO:0007669"/>
    <property type="project" value="TreeGrafter"/>
</dbReference>
<dbReference type="GO" id="GO:0060003">
    <property type="term" value="P:copper ion export"/>
    <property type="evidence" value="ECO:0007669"/>
    <property type="project" value="UniProtKB-ARBA"/>
</dbReference>
<dbReference type="Gene3D" id="3.40.1110.10">
    <property type="entry name" value="Calcium-transporting ATPase, cytoplasmic domain N"/>
    <property type="match status" value="1"/>
</dbReference>
<keyword evidence="6" id="KW-0813">Transport</keyword>
<feature type="transmembrane region" description="Helical" evidence="28">
    <location>
        <begin position="249"/>
        <end position="271"/>
    </location>
</feature>